<evidence type="ECO:0000256" key="8">
    <source>
        <dbReference type="SAM" id="SignalP"/>
    </source>
</evidence>
<comment type="similarity">
    <text evidence="2">Belongs to the OmpP1/FadL family.</text>
</comment>
<name>A0A4R2EZ46_9BACT</name>
<dbReference type="GO" id="GO:0009279">
    <property type="term" value="C:cell outer membrane"/>
    <property type="evidence" value="ECO:0007669"/>
    <property type="project" value="UniProtKB-SubCell"/>
</dbReference>
<evidence type="ECO:0000256" key="4">
    <source>
        <dbReference type="ARBA" id="ARBA00022692"/>
    </source>
</evidence>
<dbReference type="Proteomes" id="UP000294830">
    <property type="component" value="Unassembled WGS sequence"/>
</dbReference>
<evidence type="ECO:0000256" key="7">
    <source>
        <dbReference type="ARBA" id="ARBA00023237"/>
    </source>
</evidence>
<organism evidence="9 10">
    <name type="scientific">Acetobacteroides hydrogenigenes</name>
    <dbReference type="NCBI Taxonomy" id="979970"/>
    <lineage>
        <taxon>Bacteria</taxon>
        <taxon>Pseudomonadati</taxon>
        <taxon>Bacteroidota</taxon>
        <taxon>Bacteroidia</taxon>
        <taxon>Bacteroidales</taxon>
        <taxon>Rikenellaceae</taxon>
        <taxon>Acetobacteroides</taxon>
    </lineage>
</organism>
<keyword evidence="10" id="KW-1185">Reference proteome</keyword>
<evidence type="ECO:0000313" key="10">
    <source>
        <dbReference type="Proteomes" id="UP000294830"/>
    </source>
</evidence>
<evidence type="ECO:0000256" key="5">
    <source>
        <dbReference type="ARBA" id="ARBA00022729"/>
    </source>
</evidence>
<gene>
    <name evidence="9" type="ORF">CLV25_101121</name>
</gene>
<accession>A0A4R2EZ46</accession>
<comment type="subcellular location">
    <subcellularLocation>
        <location evidence="1">Cell outer membrane</location>
        <topology evidence="1">Multi-pass membrane protein</topology>
    </subcellularLocation>
</comment>
<dbReference type="SUPFAM" id="SSF56935">
    <property type="entry name" value="Porins"/>
    <property type="match status" value="1"/>
</dbReference>
<feature type="chain" id="PRO_5020188572" evidence="8">
    <location>
        <begin position="21"/>
        <end position="508"/>
    </location>
</feature>
<dbReference type="RefSeq" id="WP_131837691.1">
    <property type="nucleotide sequence ID" value="NZ_SLWB01000001.1"/>
</dbReference>
<dbReference type="AlphaFoldDB" id="A0A4R2EZ46"/>
<evidence type="ECO:0000256" key="1">
    <source>
        <dbReference type="ARBA" id="ARBA00004571"/>
    </source>
</evidence>
<protein>
    <submittedName>
        <fullName evidence="9">Outer membrane protein transport protein (OMPP1/FadL/TodX)</fullName>
    </submittedName>
</protein>
<dbReference type="EMBL" id="SLWB01000001">
    <property type="protein sequence ID" value="TCN72903.1"/>
    <property type="molecule type" value="Genomic_DNA"/>
</dbReference>
<dbReference type="InterPro" id="IPR005017">
    <property type="entry name" value="OMPP1/FadL/TodX"/>
</dbReference>
<proteinExistence type="inferred from homology"/>
<feature type="signal peptide" evidence="8">
    <location>
        <begin position="1"/>
        <end position="20"/>
    </location>
</feature>
<dbReference type="PANTHER" id="PTHR35093:SF8">
    <property type="entry name" value="OUTER MEMBRANE PROTEIN NMB0088-RELATED"/>
    <property type="match status" value="1"/>
</dbReference>
<keyword evidence="3" id="KW-1134">Transmembrane beta strand</keyword>
<evidence type="ECO:0000256" key="2">
    <source>
        <dbReference type="ARBA" id="ARBA00008163"/>
    </source>
</evidence>
<evidence type="ECO:0000256" key="3">
    <source>
        <dbReference type="ARBA" id="ARBA00022452"/>
    </source>
</evidence>
<dbReference type="OrthoDB" id="9765571at2"/>
<sequence length="508" mass="56805">MRLRAILMGASCLMAGVALAQSETDVLRYSQTFMKGSARFTAMGGAFGALGGDMSSFMINPAGVGVYRSSEFSFSTGIFNSNQKIDYRGTRSFDGHTSVNIGNAGVVLNFFNKPDNGLRNFNLGIAYNRVNDFNQNTFLTGINKDNSITDYFAESTYGIKRSELLSERPFDSNLPWNSILAWKTYLIDPLNETDGNIEYRSPLKQDDVVFQDQWEEIRGFNDVVNIAFGGNVMDVVYVGGSLNVTNVNYHSSKTYHEQAAEGNQSSFNELNFDEIYNAYGTGVSLGLGVILKPVQFLRVGVAYQSPTWNSIDEDYSAYMNSKFIIPNESGFAEYDTPINTFSYRISSPQRLTGSLGFVLGNVGIISADVDWVNYAGMRIHGSNSYRKLFSDINNAVENSYRNTVNARLGGELKLDKFALRAGYQYYQNPYKKDFINSDNATNVYSAGFGYRTRSFFFDFAYSLMTMKNGYSLYDYYYKDASTTIDIYSGTATSSINRNSYIVTVGFKF</sequence>
<dbReference type="PANTHER" id="PTHR35093">
    <property type="entry name" value="OUTER MEMBRANE PROTEIN NMB0088-RELATED"/>
    <property type="match status" value="1"/>
</dbReference>
<evidence type="ECO:0000313" key="9">
    <source>
        <dbReference type="EMBL" id="TCN72903.1"/>
    </source>
</evidence>
<keyword evidence="5 8" id="KW-0732">Signal</keyword>
<keyword evidence="7" id="KW-0998">Cell outer membrane</keyword>
<keyword evidence="6" id="KW-0472">Membrane</keyword>
<comment type="caution">
    <text evidence="9">The sequence shown here is derived from an EMBL/GenBank/DDBJ whole genome shotgun (WGS) entry which is preliminary data.</text>
</comment>
<dbReference type="GO" id="GO:0015483">
    <property type="term" value="F:long-chain fatty acid transporting porin activity"/>
    <property type="evidence" value="ECO:0007669"/>
    <property type="project" value="TreeGrafter"/>
</dbReference>
<reference evidence="9 10" key="1">
    <citation type="submission" date="2019-03" db="EMBL/GenBank/DDBJ databases">
        <title>Genomic Encyclopedia of Archaeal and Bacterial Type Strains, Phase II (KMG-II): from individual species to whole genera.</title>
        <authorList>
            <person name="Goeker M."/>
        </authorList>
    </citation>
    <scope>NUCLEOTIDE SEQUENCE [LARGE SCALE GENOMIC DNA]</scope>
    <source>
        <strain evidence="9 10">RL-C</strain>
    </source>
</reference>
<evidence type="ECO:0000256" key="6">
    <source>
        <dbReference type="ARBA" id="ARBA00023136"/>
    </source>
</evidence>
<dbReference type="Gene3D" id="2.40.160.60">
    <property type="entry name" value="Outer membrane protein transport protein (OMPP1/FadL/TodX)"/>
    <property type="match status" value="2"/>
</dbReference>
<keyword evidence="4" id="KW-0812">Transmembrane</keyword>